<dbReference type="Proteomes" id="UP001190700">
    <property type="component" value="Unassembled WGS sequence"/>
</dbReference>
<proteinExistence type="predicted"/>
<gene>
    <name evidence="2" type="ORF">CYMTET_9074</name>
</gene>
<organism evidence="2 3">
    <name type="scientific">Cymbomonas tetramitiformis</name>
    <dbReference type="NCBI Taxonomy" id="36881"/>
    <lineage>
        <taxon>Eukaryota</taxon>
        <taxon>Viridiplantae</taxon>
        <taxon>Chlorophyta</taxon>
        <taxon>Pyramimonadophyceae</taxon>
        <taxon>Pyramimonadales</taxon>
        <taxon>Pyramimonadaceae</taxon>
        <taxon>Cymbomonas</taxon>
    </lineage>
</organism>
<evidence type="ECO:0000313" key="3">
    <source>
        <dbReference type="Proteomes" id="UP001190700"/>
    </source>
</evidence>
<sequence length="158" mass="17171">MERGEDISDDPSSGLADLRTMVLDLKRQLTAFTASDGSAPSPRGYTPRADKPDRLMMTRFAATPLAKGGNWSQDISKNVAFHRDTARFQHAIDHDDAEEFDALCVLAGGKPDIVADISACPFCEEDGEGLVYAIDEYTDLARHVDTGALNINTPSVRV</sequence>
<accession>A0AAE0LFV4</accession>
<name>A0AAE0LFV4_9CHLO</name>
<keyword evidence="3" id="KW-1185">Reference proteome</keyword>
<feature type="region of interest" description="Disordered" evidence="1">
    <location>
        <begin position="33"/>
        <end position="52"/>
    </location>
</feature>
<evidence type="ECO:0000313" key="2">
    <source>
        <dbReference type="EMBL" id="KAK3283220.1"/>
    </source>
</evidence>
<dbReference type="AlphaFoldDB" id="A0AAE0LFV4"/>
<reference evidence="2 3" key="1">
    <citation type="journal article" date="2015" name="Genome Biol. Evol.">
        <title>Comparative Genomics of a Bacterivorous Green Alga Reveals Evolutionary Causalities and Consequences of Phago-Mixotrophic Mode of Nutrition.</title>
        <authorList>
            <person name="Burns J.A."/>
            <person name="Paasch A."/>
            <person name="Narechania A."/>
            <person name="Kim E."/>
        </authorList>
    </citation>
    <scope>NUCLEOTIDE SEQUENCE [LARGE SCALE GENOMIC DNA]</scope>
    <source>
        <strain evidence="2 3">PLY_AMNH</strain>
    </source>
</reference>
<dbReference type="EMBL" id="LGRX02002966">
    <property type="protein sequence ID" value="KAK3283220.1"/>
    <property type="molecule type" value="Genomic_DNA"/>
</dbReference>
<evidence type="ECO:0000256" key="1">
    <source>
        <dbReference type="SAM" id="MobiDB-lite"/>
    </source>
</evidence>
<protein>
    <submittedName>
        <fullName evidence="2">Uncharacterized protein</fullName>
    </submittedName>
</protein>
<comment type="caution">
    <text evidence="2">The sequence shown here is derived from an EMBL/GenBank/DDBJ whole genome shotgun (WGS) entry which is preliminary data.</text>
</comment>